<dbReference type="Proteomes" id="UP000278807">
    <property type="component" value="Unassembled WGS sequence"/>
</dbReference>
<dbReference type="InterPro" id="IPR000504">
    <property type="entry name" value="RRM_dom"/>
</dbReference>
<dbReference type="InterPro" id="IPR012677">
    <property type="entry name" value="Nucleotide-bd_a/b_plait_sf"/>
</dbReference>
<dbReference type="OrthoDB" id="6268343at2759"/>
<protein>
    <submittedName>
        <fullName evidence="6">RRM domain-containing protein</fullName>
    </submittedName>
</protein>
<evidence type="ECO:0000256" key="1">
    <source>
        <dbReference type="PROSITE-ProRule" id="PRU00176"/>
    </source>
</evidence>
<feature type="region of interest" description="Disordered" evidence="2">
    <location>
        <begin position="227"/>
        <end position="267"/>
    </location>
</feature>
<dbReference type="PROSITE" id="PS50102">
    <property type="entry name" value="RRM"/>
    <property type="match status" value="1"/>
</dbReference>
<evidence type="ECO:0000313" key="4">
    <source>
        <dbReference type="EMBL" id="VDO01269.1"/>
    </source>
</evidence>
<dbReference type="EMBL" id="UZAE01004587">
    <property type="protein sequence ID" value="VDO01269.1"/>
    <property type="molecule type" value="Genomic_DNA"/>
</dbReference>
<reference evidence="6" key="1">
    <citation type="submission" date="2017-02" db="UniProtKB">
        <authorList>
            <consortium name="WormBaseParasite"/>
        </authorList>
    </citation>
    <scope>IDENTIFICATION</scope>
</reference>
<dbReference type="STRING" id="102285.A0A0R3TEC1"/>
<dbReference type="InterPro" id="IPR035979">
    <property type="entry name" value="RBD_domain_sf"/>
</dbReference>
<organism evidence="6">
    <name type="scientific">Rodentolepis nana</name>
    <name type="common">Dwarf tapeworm</name>
    <name type="synonym">Hymenolepis nana</name>
    <dbReference type="NCBI Taxonomy" id="102285"/>
    <lineage>
        <taxon>Eukaryota</taxon>
        <taxon>Metazoa</taxon>
        <taxon>Spiralia</taxon>
        <taxon>Lophotrochozoa</taxon>
        <taxon>Platyhelminthes</taxon>
        <taxon>Cestoda</taxon>
        <taxon>Eucestoda</taxon>
        <taxon>Cyclophyllidea</taxon>
        <taxon>Hymenolepididae</taxon>
        <taxon>Rodentolepis</taxon>
    </lineage>
</organism>
<dbReference type="AlphaFoldDB" id="A0A0R3TEC1"/>
<evidence type="ECO:0000256" key="2">
    <source>
        <dbReference type="SAM" id="MobiDB-lite"/>
    </source>
</evidence>
<keyword evidence="5" id="KW-1185">Reference proteome</keyword>
<evidence type="ECO:0000259" key="3">
    <source>
        <dbReference type="PROSITE" id="PS50102"/>
    </source>
</evidence>
<dbReference type="SMART" id="SM00360">
    <property type="entry name" value="RRM"/>
    <property type="match status" value="2"/>
</dbReference>
<dbReference type="GO" id="GO:0003723">
    <property type="term" value="F:RNA binding"/>
    <property type="evidence" value="ECO:0007669"/>
    <property type="project" value="UniProtKB-UniRule"/>
</dbReference>
<feature type="compositionally biased region" description="Low complexity" evidence="2">
    <location>
        <begin position="235"/>
        <end position="259"/>
    </location>
</feature>
<reference evidence="4 5" key="2">
    <citation type="submission" date="2018-11" db="EMBL/GenBank/DDBJ databases">
        <authorList>
            <consortium name="Pathogen Informatics"/>
        </authorList>
    </citation>
    <scope>NUCLEOTIDE SEQUENCE [LARGE SCALE GENOMIC DNA]</scope>
</reference>
<gene>
    <name evidence="4" type="ORF">HNAJ_LOCUS5409</name>
</gene>
<feature type="domain" description="RRM" evidence="3">
    <location>
        <begin position="69"/>
        <end position="144"/>
    </location>
</feature>
<dbReference type="Gene3D" id="3.30.70.330">
    <property type="match status" value="1"/>
</dbReference>
<evidence type="ECO:0000313" key="6">
    <source>
        <dbReference type="WBParaSite" id="HNAJ_0000541001-mRNA-1"/>
    </source>
</evidence>
<dbReference type="WBParaSite" id="HNAJ_0000541001-mRNA-1">
    <property type="protein sequence ID" value="HNAJ_0000541001-mRNA-1"/>
    <property type="gene ID" value="HNAJ_0000541001"/>
</dbReference>
<name>A0A0R3TEC1_RODNA</name>
<accession>A0A0R3TEC1</accession>
<proteinExistence type="predicted"/>
<sequence length="359" mass="39812">MFVAESKSEIVEVPKTEPNFVTKVLVKTSKKTEKVKKSSIRPPAKKFSLSNKSAVLSEMKERAAEFDKRCLYISPIPPNCTYAMIKKFIPKVLTCQFFTRPNSNQLRTYAFLEFADAETAKKERLSIMGRLFAGKSMRAELRSGLNTFADKSVSDIDFSRILVTGLTPDVFIADLEIIFPSAKSITLPRHATVKFVSDAVALDAFSQAHRFPLKFNPITVNFAFKEPSDKNKPVSATPSAAILAPSSASSKSKDPSSTTQPRAERIGKVLVQQLNGVSETRSGKKVDEKKPAFGLMELIKSKKRMVEDKGDDSSDSEDDDESCDENENTDDESSEEVEDNEEDGGFFLSIVYLNTIIIS</sequence>
<feature type="compositionally biased region" description="Acidic residues" evidence="2">
    <location>
        <begin position="313"/>
        <end position="344"/>
    </location>
</feature>
<dbReference type="SUPFAM" id="SSF54928">
    <property type="entry name" value="RNA-binding domain, RBD"/>
    <property type="match status" value="1"/>
</dbReference>
<evidence type="ECO:0000313" key="5">
    <source>
        <dbReference type="Proteomes" id="UP000278807"/>
    </source>
</evidence>
<feature type="region of interest" description="Disordered" evidence="2">
    <location>
        <begin position="304"/>
        <end position="344"/>
    </location>
</feature>
<keyword evidence="1" id="KW-0694">RNA-binding</keyword>